<comment type="caution">
    <text evidence="6">The sequence shown here is derived from an EMBL/GenBank/DDBJ whole genome shotgun (WGS) entry which is preliminary data.</text>
</comment>
<dbReference type="Gene3D" id="2.60.120.10">
    <property type="entry name" value="Jelly Rolls"/>
    <property type="match status" value="2"/>
</dbReference>
<dbReference type="SUPFAM" id="SSF51182">
    <property type="entry name" value="RmlC-like cupins"/>
    <property type="match status" value="1"/>
</dbReference>
<dbReference type="Pfam" id="PF00190">
    <property type="entry name" value="Cupin_1"/>
    <property type="match status" value="2"/>
</dbReference>
<dbReference type="OrthoDB" id="735591at2759"/>
<evidence type="ECO:0000256" key="4">
    <source>
        <dbReference type="ARBA" id="ARBA00023157"/>
    </source>
</evidence>
<dbReference type="SMART" id="SM00835">
    <property type="entry name" value="Cupin_1"/>
    <property type="match status" value="2"/>
</dbReference>
<dbReference type="AlphaFoldDB" id="A0A6A1VI47"/>
<name>A0A6A1VI47_9ROSI</name>
<keyword evidence="4" id="KW-1015">Disulfide bond</keyword>
<reference evidence="6 7" key="1">
    <citation type="journal article" date="2019" name="Plant Biotechnol. J.">
        <title>The red bayberry genome and genetic basis of sex determination.</title>
        <authorList>
            <person name="Jia H.M."/>
            <person name="Jia H.J."/>
            <person name="Cai Q.L."/>
            <person name="Wang Y."/>
            <person name="Zhao H.B."/>
            <person name="Yang W.F."/>
            <person name="Wang G.Y."/>
            <person name="Li Y.H."/>
            <person name="Zhan D.L."/>
            <person name="Shen Y.T."/>
            <person name="Niu Q.F."/>
            <person name="Chang L."/>
            <person name="Qiu J."/>
            <person name="Zhao L."/>
            <person name="Xie H.B."/>
            <person name="Fu W.Y."/>
            <person name="Jin J."/>
            <person name="Li X.W."/>
            <person name="Jiao Y."/>
            <person name="Zhou C.C."/>
            <person name="Tu T."/>
            <person name="Chai C.Y."/>
            <person name="Gao J.L."/>
            <person name="Fan L.J."/>
            <person name="van de Weg E."/>
            <person name="Wang J.Y."/>
            <person name="Gao Z.S."/>
        </authorList>
    </citation>
    <scope>NUCLEOTIDE SEQUENCE [LARGE SCALE GENOMIC DNA]</scope>
    <source>
        <tissue evidence="6">Leaves</tissue>
    </source>
</reference>
<sequence length="359" mass="38700">MEFDFTPKFSQKISESDGGAYYSWSSSEFPLLRECKVGAGKLVLQPRGFALPHYADSYKVAYVLQGSDGLVGMVLPNTAKEVVLKLRKGNVIPVPMGAVSWWFNDGDSELHVVFLGETSKAYVPGEFSYIFLTGALGILGGLSPEFVSRVYDMSKDDANKLANSLTGVLIVRLQEGKSMPKPEEYNTKKLVFDIDAALPDIGVKNGGIVTTLTEAKFPFIGQVELSSNLVKLDAKAMCSPMYTADSAAQVIYVVKGSGKIQIVGINGKRVLDMEVKPGQLLVVPRFFVVAKLAGGDGLECFSVITDKQPVLKVLAGEVSSVWEALSPSVLEASLNVSAEFAQLFKSKARVTGILVPPKN</sequence>
<accession>A0A6A1VI47</accession>
<dbReference type="InterPro" id="IPR006045">
    <property type="entry name" value="Cupin_1"/>
</dbReference>
<dbReference type="CDD" id="cd02242">
    <property type="entry name" value="cupin_11S_legumin_N"/>
    <property type="match status" value="1"/>
</dbReference>
<dbReference type="PRINTS" id="PR00439">
    <property type="entry name" value="11SGLOBULIN"/>
</dbReference>
<dbReference type="PANTHER" id="PTHR31189:SF45">
    <property type="entry name" value="OS09G0552500 PROTEIN"/>
    <property type="match status" value="1"/>
</dbReference>
<dbReference type="Proteomes" id="UP000516437">
    <property type="component" value="Chromosome 5"/>
</dbReference>
<keyword evidence="7" id="KW-1185">Reference proteome</keyword>
<dbReference type="InterPro" id="IPR014710">
    <property type="entry name" value="RmlC-like_jellyroll"/>
</dbReference>
<comment type="similarity">
    <text evidence="1">Belongs to the 11S seed storage protein (globulins) family.</text>
</comment>
<dbReference type="GO" id="GO:0045735">
    <property type="term" value="F:nutrient reservoir activity"/>
    <property type="evidence" value="ECO:0007669"/>
    <property type="project" value="UniProtKB-KW"/>
</dbReference>
<evidence type="ECO:0000256" key="3">
    <source>
        <dbReference type="ARBA" id="ARBA00023129"/>
    </source>
</evidence>
<evidence type="ECO:0000313" key="7">
    <source>
        <dbReference type="Proteomes" id="UP000516437"/>
    </source>
</evidence>
<feature type="domain" description="Cupin type-1" evidence="5">
    <location>
        <begin position="192"/>
        <end position="342"/>
    </location>
</feature>
<gene>
    <name evidence="6" type="ORF">CJ030_MR5G025131</name>
</gene>
<dbReference type="CDD" id="cd02243">
    <property type="entry name" value="cupin_11S_legumin_C"/>
    <property type="match status" value="1"/>
</dbReference>
<feature type="domain" description="Cupin type-1" evidence="5">
    <location>
        <begin position="3"/>
        <end position="159"/>
    </location>
</feature>
<dbReference type="InterPro" id="IPR050253">
    <property type="entry name" value="Seed_Storage-Functional"/>
</dbReference>
<keyword evidence="2" id="KW-0758">Storage protein</keyword>
<evidence type="ECO:0000256" key="2">
    <source>
        <dbReference type="ARBA" id="ARBA00022761"/>
    </source>
</evidence>
<keyword evidence="3" id="KW-0708">Seed storage protein</keyword>
<proteinExistence type="inferred from homology"/>
<evidence type="ECO:0000259" key="5">
    <source>
        <dbReference type="SMART" id="SM00835"/>
    </source>
</evidence>
<dbReference type="EMBL" id="RXIC02000023">
    <property type="protein sequence ID" value="KAB1212363.1"/>
    <property type="molecule type" value="Genomic_DNA"/>
</dbReference>
<dbReference type="PANTHER" id="PTHR31189">
    <property type="entry name" value="OS03G0336100 PROTEIN-RELATED"/>
    <property type="match status" value="1"/>
</dbReference>
<organism evidence="6 7">
    <name type="scientific">Morella rubra</name>
    <name type="common">Chinese bayberry</name>
    <dbReference type="NCBI Taxonomy" id="262757"/>
    <lineage>
        <taxon>Eukaryota</taxon>
        <taxon>Viridiplantae</taxon>
        <taxon>Streptophyta</taxon>
        <taxon>Embryophyta</taxon>
        <taxon>Tracheophyta</taxon>
        <taxon>Spermatophyta</taxon>
        <taxon>Magnoliopsida</taxon>
        <taxon>eudicotyledons</taxon>
        <taxon>Gunneridae</taxon>
        <taxon>Pentapetalae</taxon>
        <taxon>rosids</taxon>
        <taxon>fabids</taxon>
        <taxon>Fagales</taxon>
        <taxon>Myricaceae</taxon>
        <taxon>Morella</taxon>
    </lineage>
</organism>
<evidence type="ECO:0000256" key="1">
    <source>
        <dbReference type="ARBA" id="ARBA00007178"/>
    </source>
</evidence>
<protein>
    <submittedName>
        <fullName evidence="6">Glutelin type-A 3</fullName>
    </submittedName>
</protein>
<dbReference type="InterPro" id="IPR006044">
    <property type="entry name" value="11S_seedstore_pln"/>
</dbReference>
<dbReference type="InterPro" id="IPR011051">
    <property type="entry name" value="RmlC_Cupin_sf"/>
</dbReference>
<evidence type="ECO:0000313" key="6">
    <source>
        <dbReference type="EMBL" id="KAB1212363.1"/>
    </source>
</evidence>